<dbReference type="AlphaFoldDB" id="A0A7V8J431"/>
<dbReference type="RefSeq" id="WP_156859172.1">
    <property type="nucleotide sequence ID" value="NZ_WOWR01000018.1"/>
</dbReference>
<sequence length="248" mass="27010">MSSGTTFDPFAMMGFTGYIDPATGRPDQYHSLAHFVYSELAGVDEQYRRYLLQMVDPELFRLEVDGVGITGHGTDDWSEAVQQLLYAGIFMQALSNRGHFSELLGNADRLTVASCAFSQDAAVAMGKFIGDLRLPQGKLKVLFLGDCRDTKYVDDCLGVIFGKRAPQCLLALEDDGCSGAVSDFARKTLAPFSLLSSSLSDEAVVEAIRIRCTHVFNFQGGQPGEHTVRLLDQLNAAGVQVSPIQARV</sequence>
<proteinExistence type="predicted"/>
<evidence type="ECO:0000313" key="2">
    <source>
        <dbReference type="Proteomes" id="UP000442695"/>
    </source>
</evidence>
<name>A0A7V8J431_PSEPU</name>
<reference evidence="1 2" key="1">
    <citation type="submission" date="2019-12" db="EMBL/GenBank/DDBJ databases">
        <authorList>
            <person name="Woiski C."/>
        </authorList>
    </citation>
    <scope>NUCLEOTIDE SEQUENCE [LARGE SCALE GENOMIC DNA]</scope>
    <source>
        <strain evidence="1 2">BOE100</strain>
    </source>
</reference>
<dbReference type="EMBL" id="WOWR01000018">
    <property type="protein sequence ID" value="KAF0254045.1"/>
    <property type="molecule type" value="Genomic_DNA"/>
</dbReference>
<gene>
    <name evidence="1" type="ORF">GN299_15360</name>
</gene>
<accession>A0A7V8J431</accession>
<organism evidence="1 2">
    <name type="scientific">Pseudomonas putida</name>
    <name type="common">Arthrobacter siderocapsulatus</name>
    <dbReference type="NCBI Taxonomy" id="303"/>
    <lineage>
        <taxon>Bacteria</taxon>
        <taxon>Pseudomonadati</taxon>
        <taxon>Pseudomonadota</taxon>
        <taxon>Gammaproteobacteria</taxon>
        <taxon>Pseudomonadales</taxon>
        <taxon>Pseudomonadaceae</taxon>
        <taxon>Pseudomonas</taxon>
    </lineage>
</organism>
<dbReference type="Proteomes" id="UP000442695">
    <property type="component" value="Unassembled WGS sequence"/>
</dbReference>
<comment type="caution">
    <text evidence="1">The sequence shown here is derived from an EMBL/GenBank/DDBJ whole genome shotgun (WGS) entry which is preliminary data.</text>
</comment>
<protein>
    <submittedName>
        <fullName evidence="1">Uncharacterized protein</fullName>
    </submittedName>
</protein>
<evidence type="ECO:0000313" key="1">
    <source>
        <dbReference type="EMBL" id="KAF0254045.1"/>
    </source>
</evidence>